<keyword evidence="9" id="KW-0594">Phospholipid biosynthesis</keyword>
<dbReference type="PANTHER" id="PTHR12358:SF54">
    <property type="entry name" value="SPHINGOSINE KINASE RELATED PROTEIN"/>
    <property type="match status" value="1"/>
</dbReference>
<name>A0ABQ5NJI2_9BACI</name>
<dbReference type="InterPro" id="IPR050187">
    <property type="entry name" value="Lipid_Phosphate_FormReg"/>
</dbReference>
<evidence type="ECO:0000313" key="13">
    <source>
        <dbReference type="Proteomes" id="UP001065593"/>
    </source>
</evidence>
<keyword evidence="10" id="KW-1208">Phospholipid metabolism</keyword>
<dbReference type="InterPro" id="IPR005218">
    <property type="entry name" value="Diacylglycerol/lipid_kinase"/>
</dbReference>
<keyword evidence="4" id="KW-0808">Transferase</keyword>
<keyword evidence="7" id="KW-0067">ATP-binding</keyword>
<evidence type="ECO:0000256" key="10">
    <source>
        <dbReference type="ARBA" id="ARBA00023264"/>
    </source>
</evidence>
<keyword evidence="6 12" id="KW-0418">Kinase</keyword>
<dbReference type="Pfam" id="PF19279">
    <property type="entry name" value="YegS_C"/>
    <property type="match status" value="1"/>
</dbReference>
<dbReference type="Gene3D" id="3.40.50.10330">
    <property type="entry name" value="Probable inorganic polyphosphate/atp-NAD kinase, domain 1"/>
    <property type="match status" value="1"/>
</dbReference>
<dbReference type="Gene3D" id="2.60.200.40">
    <property type="match status" value="1"/>
</dbReference>
<keyword evidence="3" id="KW-0444">Lipid biosynthesis</keyword>
<comment type="similarity">
    <text evidence="2">Belongs to the diacylglycerol/lipid kinase family.</text>
</comment>
<evidence type="ECO:0000256" key="5">
    <source>
        <dbReference type="ARBA" id="ARBA00022741"/>
    </source>
</evidence>
<dbReference type="SUPFAM" id="SSF111331">
    <property type="entry name" value="NAD kinase/diacylglycerol kinase-like"/>
    <property type="match status" value="1"/>
</dbReference>
<keyword evidence="8" id="KW-0443">Lipid metabolism</keyword>
<gene>
    <name evidence="12" type="ORF">LYSBPC_13160</name>
</gene>
<evidence type="ECO:0000256" key="7">
    <source>
        <dbReference type="ARBA" id="ARBA00022840"/>
    </source>
</evidence>
<evidence type="ECO:0000256" key="2">
    <source>
        <dbReference type="ARBA" id="ARBA00005983"/>
    </source>
</evidence>
<evidence type="ECO:0000259" key="11">
    <source>
        <dbReference type="PROSITE" id="PS50146"/>
    </source>
</evidence>
<proteinExistence type="inferred from homology"/>
<evidence type="ECO:0000256" key="6">
    <source>
        <dbReference type="ARBA" id="ARBA00022777"/>
    </source>
</evidence>
<evidence type="ECO:0000256" key="1">
    <source>
        <dbReference type="ARBA" id="ARBA00001946"/>
    </source>
</evidence>
<dbReference type="PANTHER" id="PTHR12358">
    <property type="entry name" value="SPHINGOSINE KINASE"/>
    <property type="match status" value="1"/>
</dbReference>
<dbReference type="Proteomes" id="UP001065593">
    <property type="component" value="Unassembled WGS sequence"/>
</dbReference>
<dbReference type="RefSeq" id="WP_264987954.1">
    <property type="nucleotide sequence ID" value="NZ_BRZA01000002.1"/>
</dbReference>
<evidence type="ECO:0000256" key="9">
    <source>
        <dbReference type="ARBA" id="ARBA00023209"/>
    </source>
</evidence>
<dbReference type="InterPro" id="IPR001206">
    <property type="entry name" value="Diacylglycerol_kinase_cat_dom"/>
</dbReference>
<dbReference type="SMART" id="SM00046">
    <property type="entry name" value="DAGKc"/>
    <property type="match status" value="1"/>
</dbReference>
<protein>
    <submittedName>
        <fullName evidence="12">Diacylglycerol kinase</fullName>
    </submittedName>
</protein>
<keyword evidence="5" id="KW-0547">Nucleotide-binding</keyword>
<comment type="caution">
    <text evidence="12">The sequence shown here is derived from an EMBL/GenBank/DDBJ whole genome shotgun (WGS) entry which is preliminary data.</text>
</comment>
<accession>A0ABQ5NJI2</accession>
<evidence type="ECO:0000313" key="12">
    <source>
        <dbReference type="EMBL" id="GLC88189.1"/>
    </source>
</evidence>
<evidence type="ECO:0000256" key="8">
    <source>
        <dbReference type="ARBA" id="ARBA00023098"/>
    </source>
</evidence>
<feature type="domain" description="DAGKc" evidence="11">
    <location>
        <begin position="1"/>
        <end position="129"/>
    </location>
</feature>
<evidence type="ECO:0000256" key="3">
    <source>
        <dbReference type="ARBA" id="ARBA00022516"/>
    </source>
</evidence>
<dbReference type="Pfam" id="PF00781">
    <property type="entry name" value="DAGK_cat"/>
    <property type="match status" value="1"/>
</dbReference>
<dbReference type="InterPro" id="IPR017438">
    <property type="entry name" value="ATP-NAD_kinase_N"/>
</dbReference>
<dbReference type="EMBL" id="BRZA01000002">
    <property type="protein sequence ID" value="GLC88189.1"/>
    <property type="molecule type" value="Genomic_DNA"/>
</dbReference>
<comment type="cofactor">
    <cofactor evidence="1">
        <name>Mg(2+)</name>
        <dbReference type="ChEBI" id="CHEBI:18420"/>
    </cofactor>
</comment>
<dbReference type="InterPro" id="IPR045540">
    <property type="entry name" value="YegS/DAGK_C"/>
</dbReference>
<organism evidence="12 13">
    <name type="scientific">Lysinibacillus piscis</name>
    <dbReference type="NCBI Taxonomy" id="2518931"/>
    <lineage>
        <taxon>Bacteria</taxon>
        <taxon>Bacillati</taxon>
        <taxon>Bacillota</taxon>
        <taxon>Bacilli</taxon>
        <taxon>Bacillales</taxon>
        <taxon>Bacillaceae</taxon>
        <taxon>Lysinibacillus</taxon>
    </lineage>
</organism>
<evidence type="ECO:0000256" key="4">
    <source>
        <dbReference type="ARBA" id="ARBA00022679"/>
    </source>
</evidence>
<dbReference type="NCBIfam" id="TIGR00147">
    <property type="entry name" value="YegS/Rv2252/BmrU family lipid kinase"/>
    <property type="match status" value="1"/>
</dbReference>
<dbReference type="GO" id="GO:0016301">
    <property type="term" value="F:kinase activity"/>
    <property type="evidence" value="ECO:0007669"/>
    <property type="project" value="UniProtKB-KW"/>
</dbReference>
<reference evidence="12" key="1">
    <citation type="submission" date="2022-08" db="EMBL/GenBank/DDBJ databases">
        <title>Draft genome sequence of Lysinibacillus sp. strain KH24.</title>
        <authorList>
            <person name="Kanbe H."/>
            <person name="Itoh H."/>
        </authorList>
    </citation>
    <scope>NUCLEOTIDE SEQUENCE</scope>
    <source>
        <strain evidence="12">KH24</strain>
    </source>
</reference>
<dbReference type="PROSITE" id="PS50146">
    <property type="entry name" value="DAGK"/>
    <property type="match status" value="1"/>
</dbReference>
<dbReference type="InterPro" id="IPR016064">
    <property type="entry name" value="NAD/diacylglycerol_kinase_sf"/>
</dbReference>
<sequence>MKLLFIVNEMAGNGKGKKVWHRLQRELQVAYELVYTQYIGHGQEIAQRWGQEAKEKLLIVVVGGDGTIHEVVSGVIHNPYVVIGVVPAGSGNDFARTFPTFQQASQINTYIERERLSTFIDIGTVNLAEQPQIFVNNAGIGFDAFVTKNINGSRLKGYLNKVGLGKLSYAAAVINALFHFKSFPVTIYGNNERWTFQRTWLVTMCNQPYFGGGMNISPISKPTDGQVEIAIVHDISPWKLLFVFATVFFGWHTKFKEFTLLQGAHFDIVVHAKHIDSHVDGNYAGIVEQETAMPCAIQEQALQIIKMPL</sequence>
<keyword evidence="13" id="KW-1185">Reference proteome</keyword>